<dbReference type="InterPro" id="IPR044152">
    <property type="entry name" value="YqjM-like"/>
</dbReference>
<name>A0A7H0YGD4_9BACL</name>
<keyword evidence="4" id="KW-0521">NADP</keyword>
<evidence type="ECO:0000256" key="4">
    <source>
        <dbReference type="ARBA" id="ARBA00022857"/>
    </source>
</evidence>
<evidence type="ECO:0000256" key="1">
    <source>
        <dbReference type="ARBA" id="ARBA00001917"/>
    </source>
</evidence>
<dbReference type="CDD" id="cd02803">
    <property type="entry name" value="OYE_like_FMN_family"/>
    <property type="match status" value="1"/>
</dbReference>
<keyword evidence="2" id="KW-0285">Flavoprotein</keyword>
<dbReference type="PANTHER" id="PTHR43303:SF4">
    <property type="entry name" value="NADPH DEHYDROGENASE C23G7.10C-RELATED"/>
    <property type="match status" value="1"/>
</dbReference>
<dbReference type="Pfam" id="PF00724">
    <property type="entry name" value="Oxidored_FMN"/>
    <property type="match status" value="1"/>
</dbReference>
<dbReference type="RefSeq" id="WP_190299542.1">
    <property type="nucleotide sequence ID" value="NZ_CP061172.1"/>
</dbReference>
<dbReference type="GO" id="GO:0050661">
    <property type="term" value="F:NADP binding"/>
    <property type="evidence" value="ECO:0007669"/>
    <property type="project" value="InterPro"/>
</dbReference>
<accession>A0A7H0YGD4</accession>
<proteinExistence type="predicted"/>
<dbReference type="GO" id="GO:0003959">
    <property type="term" value="F:NADPH dehydrogenase activity"/>
    <property type="evidence" value="ECO:0007669"/>
    <property type="project" value="InterPro"/>
</dbReference>
<reference evidence="7 8" key="1">
    <citation type="submission" date="2020-09" db="EMBL/GenBank/DDBJ databases">
        <title>Characterization of Paenibacillus peoriae strain ZF390 with broad-spectrum antimicrobial activity as a potential biocontrol agent.</title>
        <authorList>
            <person name="Li L."/>
            <person name="Zhao Y."/>
            <person name="Li B."/>
            <person name="Xie X."/>
        </authorList>
    </citation>
    <scope>NUCLEOTIDE SEQUENCE [LARGE SCALE GENOMIC DNA]</scope>
    <source>
        <strain evidence="7 8">ZF390</strain>
    </source>
</reference>
<dbReference type="InterPro" id="IPR001155">
    <property type="entry name" value="OxRdtase_FMN_N"/>
</dbReference>
<dbReference type="Gene3D" id="3.20.20.70">
    <property type="entry name" value="Aldolase class I"/>
    <property type="match status" value="1"/>
</dbReference>
<dbReference type="SUPFAM" id="SSF51395">
    <property type="entry name" value="FMN-linked oxidoreductases"/>
    <property type="match status" value="1"/>
</dbReference>
<protein>
    <submittedName>
        <fullName evidence="7">NADH:flavin oxidoreductase</fullName>
    </submittedName>
</protein>
<evidence type="ECO:0000256" key="3">
    <source>
        <dbReference type="ARBA" id="ARBA00022643"/>
    </source>
</evidence>
<evidence type="ECO:0000313" key="7">
    <source>
        <dbReference type="EMBL" id="QNR70142.1"/>
    </source>
</evidence>
<dbReference type="InterPro" id="IPR013785">
    <property type="entry name" value="Aldolase_TIM"/>
</dbReference>
<keyword evidence="3" id="KW-0288">FMN</keyword>
<evidence type="ECO:0000259" key="6">
    <source>
        <dbReference type="Pfam" id="PF00724"/>
    </source>
</evidence>
<gene>
    <name evidence="7" type="ORF">IAQ67_12095</name>
</gene>
<dbReference type="EMBL" id="CP061172">
    <property type="protein sequence ID" value="QNR70142.1"/>
    <property type="molecule type" value="Genomic_DNA"/>
</dbReference>
<comment type="cofactor">
    <cofactor evidence="1">
        <name>FMN</name>
        <dbReference type="ChEBI" id="CHEBI:58210"/>
    </cofactor>
</comment>
<evidence type="ECO:0000256" key="5">
    <source>
        <dbReference type="ARBA" id="ARBA00023002"/>
    </source>
</evidence>
<dbReference type="GO" id="GO:0010181">
    <property type="term" value="F:FMN binding"/>
    <property type="evidence" value="ECO:0007669"/>
    <property type="project" value="InterPro"/>
</dbReference>
<dbReference type="Proteomes" id="UP000516384">
    <property type="component" value="Chromosome"/>
</dbReference>
<dbReference type="PANTHER" id="PTHR43303">
    <property type="entry name" value="NADPH DEHYDROGENASE C23G7.10C-RELATED"/>
    <property type="match status" value="1"/>
</dbReference>
<keyword evidence="5" id="KW-0560">Oxidoreductase</keyword>
<evidence type="ECO:0000313" key="8">
    <source>
        <dbReference type="Proteomes" id="UP000516384"/>
    </source>
</evidence>
<feature type="domain" description="NADH:flavin oxidoreductase/NADH oxidase N-terminal" evidence="6">
    <location>
        <begin position="7"/>
        <end position="343"/>
    </location>
</feature>
<dbReference type="AlphaFoldDB" id="A0A7H0YGD4"/>
<organism evidence="7 8">
    <name type="scientific">Paenibacillus peoriae</name>
    <dbReference type="NCBI Taxonomy" id="59893"/>
    <lineage>
        <taxon>Bacteria</taxon>
        <taxon>Bacillati</taxon>
        <taxon>Bacillota</taxon>
        <taxon>Bacilli</taxon>
        <taxon>Bacillales</taxon>
        <taxon>Paenibacillaceae</taxon>
        <taxon>Paenibacillus</taxon>
    </lineage>
</organism>
<evidence type="ECO:0000256" key="2">
    <source>
        <dbReference type="ARBA" id="ARBA00022630"/>
    </source>
</evidence>
<sequence>MPNTSILFETTKIGNIVLKNRLGVAPMTRTSAYPEGFATDQMAQYYASFAHGGFGLIIVEGTYTDELFSQCYFNQPGMATDEQAKSWEKVVEAVHKAGGAIIVQLEHAGALSQGNRFESNKLAPSAVQPEGEQLAFYGGEGAFPMPVEATKKDIENVIQGFVNAAVRAKSAGFDGVEIHGANGYLLDEFLTDYTNQRTDEYGGSLSNRVRLLVEVSSAVRQAVGENFIVGIRISQGKVNDYEHKWAGKEEEAKVIFQQLGQSGLDYIHVTEYEAWQPAFPDSSRQSLAELAKKYGNITVMANGHLEDPSKASQMVENCTADIITLGKGALANHNWPVKVKNDEPLAIFDQEKILRPNATIKDFELVD</sequence>